<keyword evidence="1 7" id="KW-0479">Metal-binding</keyword>
<dbReference type="CDD" id="cd01025">
    <property type="entry name" value="TOPRIM_recR"/>
    <property type="match status" value="1"/>
</dbReference>
<dbReference type="InterPro" id="IPR023627">
    <property type="entry name" value="Rcmb_RecR"/>
</dbReference>
<dbReference type="InterPro" id="IPR034137">
    <property type="entry name" value="TOPRIM_RecR"/>
</dbReference>
<comment type="function">
    <text evidence="7">May play a role in DNA repair. It seems to be involved in an RecBC-independent recombinational process of DNA repair. It may act with RecF and RecO.</text>
</comment>
<dbReference type="InterPro" id="IPR000093">
    <property type="entry name" value="DNA_Rcmb_RecR"/>
</dbReference>
<gene>
    <name evidence="7" type="primary">recR</name>
    <name evidence="9" type="ORF">A3G49_00835</name>
</gene>
<dbReference type="GO" id="GO:0006310">
    <property type="term" value="P:DNA recombination"/>
    <property type="evidence" value="ECO:0007669"/>
    <property type="project" value="UniProtKB-UniRule"/>
</dbReference>
<name>A0A1G2LP17_9BACT</name>
<dbReference type="Gene3D" id="3.40.1360.10">
    <property type="match status" value="1"/>
</dbReference>
<dbReference type="SMART" id="SM00493">
    <property type="entry name" value="TOPRIM"/>
    <property type="match status" value="1"/>
</dbReference>
<keyword evidence="6 7" id="KW-0234">DNA repair</keyword>
<evidence type="ECO:0000256" key="2">
    <source>
        <dbReference type="ARBA" id="ARBA00022763"/>
    </source>
</evidence>
<proteinExistence type="inferred from homology"/>
<dbReference type="Gene3D" id="1.10.8.420">
    <property type="entry name" value="RecR Domain 1"/>
    <property type="match status" value="1"/>
</dbReference>
<keyword evidence="2 7" id="KW-0227">DNA damage</keyword>
<dbReference type="SUPFAM" id="SSF111304">
    <property type="entry name" value="Recombination protein RecR"/>
    <property type="match status" value="1"/>
</dbReference>
<evidence type="ECO:0000256" key="4">
    <source>
        <dbReference type="ARBA" id="ARBA00022833"/>
    </source>
</evidence>
<reference evidence="9 10" key="1">
    <citation type="journal article" date="2016" name="Nat. Commun.">
        <title>Thousands of microbial genomes shed light on interconnected biogeochemical processes in an aquifer system.</title>
        <authorList>
            <person name="Anantharaman K."/>
            <person name="Brown C.T."/>
            <person name="Hug L.A."/>
            <person name="Sharon I."/>
            <person name="Castelle C.J."/>
            <person name="Probst A.J."/>
            <person name="Thomas B.C."/>
            <person name="Singh A."/>
            <person name="Wilkins M.J."/>
            <person name="Karaoz U."/>
            <person name="Brodie E.L."/>
            <person name="Williams K.H."/>
            <person name="Hubbard S.S."/>
            <person name="Banfield J.F."/>
        </authorList>
    </citation>
    <scope>NUCLEOTIDE SEQUENCE [LARGE SCALE GENOMIC DNA]</scope>
</reference>
<organism evidence="9 10">
    <name type="scientific">Candidatus Sungbacteria bacterium RIFCSPLOWO2_12_FULL_41_11</name>
    <dbReference type="NCBI Taxonomy" id="1802286"/>
    <lineage>
        <taxon>Bacteria</taxon>
        <taxon>Candidatus Sungiibacteriota</taxon>
    </lineage>
</organism>
<dbReference type="AlphaFoldDB" id="A0A1G2LP17"/>
<evidence type="ECO:0000313" key="9">
    <source>
        <dbReference type="EMBL" id="OHA13355.1"/>
    </source>
</evidence>
<comment type="caution">
    <text evidence="7">Lacks conserved residue(s) required for the propagation of feature annotation.</text>
</comment>
<dbReference type="EMBL" id="MHQY01000029">
    <property type="protein sequence ID" value="OHA13355.1"/>
    <property type="molecule type" value="Genomic_DNA"/>
</dbReference>
<dbReference type="PROSITE" id="PS50880">
    <property type="entry name" value="TOPRIM"/>
    <property type="match status" value="1"/>
</dbReference>
<dbReference type="InterPro" id="IPR006171">
    <property type="entry name" value="TOPRIM_dom"/>
</dbReference>
<dbReference type="Pfam" id="PF13662">
    <property type="entry name" value="Toprim_4"/>
    <property type="match status" value="1"/>
</dbReference>
<comment type="similarity">
    <text evidence="7">Belongs to the RecR family.</text>
</comment>
<dbReference type="PANTHER" id="PTHR30446:SF0">
    <property type="entry name" value="RECOMBINATION PROTEIN RECR"/>
    <property type="match status" value="1"/>
</dbReference>
<evidence type="ECO:0000256" key="5">
    <source>
        <dbReference type="ARBA" id="ARBA00023172"/>
    </source>
</evidence>
<accession>A0A1G2LP17</accession>
<dbReference type="GO" id="GO:0006281">
    <property type="term" value="P:DNA repair"/>
    <property type="evidence" value="ECO:0007669"/>
    <property type="project" value="UniProtKB-UniRule"/>
</dbReference>
<dbReference type="Pfam" id="PF21175">
    <property type="entry name" value="RecR_C"/>
    <property type="match status" value="1"/>
</dbReference>
<keyword evidence="4 7" id="KW-0862">Zinc</keyword>
<dbReference type="GO" id="GO:0008270">
    <property type="term" value="F:zinc ion binding"/>
    <property type="evidence" value="ECO:0007669"/>
    <property type="project" value="UniProtKB-KW"/>
</dbReference>
<keyword evidence="3 7" id="KW-0863">Zinc-finger</keyword>
<protein>
    <recommendedName>
        <fullName evidence="7">Recombination protein RecR</fullName>
    </recommendedName>
</protein>
<dbReference type="Proteomes" id="UP000177171">
    <property type="component" value="Unassembled WGS sequence"/>
</dbReference>
<dbReference type="NCBIfam" id="TIGR00615">
    <property type="entry name" value="recR"/>
    <property type="match status" value="1"/>
</dbReference>
<sequence>MVYPRPIEKLIELFTRFPGIGPKQAARFAFYLLKENSKTVEELSESIKELHKKVGFCQQCFKSIERDSNTRIHSNDSNILCEFCRNKNRDENIIMIVEKEQDLLNIERTKKFNGLYHVLGGIISPLDSSAPAKLHIKDLFERIKKLLILKKEAEVILATNPTTEGDTTALYIERILKPLEVNPHINGDAGVKISRLGRGLGIGSELEYADELTIKEALTNRK</sequence>
<comment type="caution">
    <text evidence="9">The sequence shown here is derived from an EMBL/GenBank/DDBJ whole genome shotgun (WGS) entry which is preliminary data.</text>
</comment>
<dbReference type="PANTHER" id="PTHR30446">
    <property type="entry name" value="RECOMBINATION PROTEIN RECR"/>
    <property type="match status" value="1"/>
</dbReference>
<dbReference type="Pfam" id="PF21176">
    <property type="entry name" value="RecR_HhH"/>
    <property type="match status" value="1"/>
</dbReference>
<evidence type="ECO:0000259" key="8">
    <source>
        <dbReference type="PROSITE" id="PS50880"/>
    </source>
</evidence>
<dbReference type="GO" id="GO:0003677">
    <property type="term" value="F:DNA binding"/>
    <property type="evidence" value="ECO:0007669"/>
    <property type="project" value="UniProtKB-UniRule"/>
</dbReference>
<evidence type="ECO:0000256" key="1">
    <source>
        <dbReference type="ARBA" id="ARBA00022723"/>
    </source>
</evidence>
<keyword evidence="5 7" id="KW-0233">DNA recombination</keyword>
<evidence type="ECO:0000256" key="3">
    <source>
        <dbReference type="ARBA" id="ARBA00022771"/>
    </source>
</evidence>
<evidence type="ECO:0000256" key="6">
    <source>
        <dbReference type="ARBA" id="ARBA00023204"/>
    </source>
</evidence>
<evidence type="ECO:0000313" key="10">
    <source>
        <dbReference type="Proteomes" id="UP000177171"/>
    </source>
</evidence>
<feature type="domain" description="Toprim" evidence="8">
    <location>
        <begin position="92"/>
        <end position="201"/>
    </location>
</feature>
<evidence type="ECO:0000256" key="7">
    <source>
        <dbReference type="HAMAP-Rule" id="MF_00017"/>
    </source>
</evidence>
<dbReference type="HAMAP" id="MF_00017">
    <property type="entry name" value="RecR"/>
    <property type="match status" value="1"/>
</dbReference>